<protein>
    <submittedName>
        <fullName evidence="2">Uncharacterized protein</fullName>
    </submittedName>
</protein>
<reference evidence="2 3" key="1">
    <citation type="submission" date="2015-07" db="EMBL/GenBank/DDBJ databases">
        <authorList>
            <person name="O'Brien H.E."/>
            <person name="Thakur S."/>
            <person name="Gong Y."/>
            <person name="Wang P.W."/>
            <person name="Guttman D.S."/>
        </authorList>
    </citation>
    <scope>NUCLEOTIDE SEQUENCE [LARGE SCALE GENOMIC DNA]</scope>
    <source>
        <strain evidence="2 3">107</strain>
    </source>
</reference>
<evidence type="ECO:0000313" key="3">
    <source>
        <dbReference type="Proteomes" id="UP000037943"/>
    </source>
</evidence>
<evidence type="ECO:0000313" key="1">
    <source>
        <dbReference type="EMBL" id="KPC16957.1"/>
    </source>
</evidence>
<proteinExistence type="predicted"/>
<evidence type="ECO:0000313" key="2">
    <source>
        <dbReference type="EMBL" id="KPC17916.1"/>
    </source>
</evidence>
<dbReference type="EMBL" id="LGLK01000057">
    <property type="protein sequence ID" value="KPC16957.1"/>
    <property type="molecule type" value="Genomic_DNA"/>
</dbReference>
<dbReference type="Proteomes" id="UP000037943">
    <property type="component" value="Unassembled WGS sequence"/>
</dbReference>
<gene>
    <name evidence="1" type="ORF">AC499_0159</name>
    <name evidence="2" type="ORF">AC499_1118</name>
</gene>
<keyword evidence="3" id="KW-1185">Reference proteome</keyword>
<organism evidence="2 3">
    <name type="scientific">Pseudomonas amygdali pv. lachrymans</name>
    <name type="common">Pseudomonas syringae pv. lachrymans</name>
    <dbReference type="NCBI Taxonomy" id="53707"/>
    <lineage>
        <taxon>Bacteria</taxon>
        <taxon>Pseudomonadati</taxon>
        <taxon>Pseudomonadota</taxon>
        <taxon>Gammaproteobacteria</taxon>
        <taxon>Pseudomonadales</taxon>
        <taxon>Pseudomonadaceae</taxon>
        <taxon>Pseudomonas</taxon>
        <taxon>Pseudomonas amygdali</taxon>
    </lineage>
</organism>
<accession>A0ABR5KSX7</accession>
<dbReference type="EMBL" id="LGLK01000057">
    <property type="protein sequence ID" value="KPC17916.1"/>
    <property type="molecule type" value="Genomic_DNA"/>
</dbReference>
<comment type="caution">
    <text evidence="2">The sequence shown here is derived from an EMBL/GenBank/DDBJ whole genome shotgun (WGS) entry which is preliminary data.</text>
</comment>
<sequence length="47" mass="5181">MSWFNAVFECQFKWMDGSEKPVKTGRSGVIIATYFSKGLGKGGLHAL</sequence>
<name>A0ABR5KSX7_PSEAV</name>
<reference evidence="2 3" key="2">
    <citation type="submission" date="2015-10" db="EMBL/GenBank/DDBJ databases">
        <title>Comparative genomics and high-throughput reverse genetic screens identify a new phytobacterial MAMP and an Arabidopsis receptor required for immune elicitation.</title>
        <authorList>
            <person name="Mott G.A."/>
            <person name="Thakur S."/>
            <person name="Wang P.W."/>
            <person name="Desveaux D."/>
            <person name="Guttman D.S."/>
        </authorList>
    </citation>
    <scope>NUCLEOTIDE SEQUENCE [LARGE SCALE GENOMIC DNA]</scope>
    <source>
        <strain evidence="2 3">107</strain>
    </source>
</reference>